<evidence type="ECO:0000256" key="2">
    <source>
        <dbReference type="ARBA" id="ARBA00023125"/>
    </source>
</evidence>
<evidence type="ECO:0000313" key="6">
    <source>
        <dbReference type="Proteomes" id="UP000184211"/>
    </source>
</evidence>
<dbReference type="Proteomes" id="UP000184211">
    <property type="component" value="Unassembled WGS sequence"/>
</dbReference>
<dbReference type="Pfam" id="PF07729">
    <property type="entry name" value="FCD"/>
    <property type="match status" value="1"/>
</dbReference>
<feature type="domain" description="HTH gntR-type" evidence="4">
    <location>
        <begin position="25"/>
        <end position="93"/>
    </location>
</feature>
<proteinExistence type="predicted"/>
<dbReference type="STRING" id="870908.SAMN04488044_2936"/>
<dbReference type="SMART" id="SM00345">
    <property type="entry name" value="HTH_GNTR"/>
    <property type="match status" value="1"/>
</dbReference>
<sequence>MHIGRLPCACRVDLIMAGLERSQGQNITQRIVDALGRRIVAGKYIPEETFLFEQDLIDEFGASRNAVREAVKTLAGKNMVVSARKKGTSVRPAEDWNLLDAQIIDWMIDEKSTSEKLIAALSELRKIIEPEAAALAARKASSKQILRLFECYEMMVENTDDVELSVFWDAEYHKALLEASGNPLLRSLAQAIERLLRSNFNLFTNANEGFIRNIPDHLWIAEAIRDRDPNLARQRAADLLNKNENDIEELKQGMDEVVLPPTA</sequence>
<dbReference type="InterPro" id="IPR008920">
    <property type="entry name" value="TF_FadR/GntR_C"/>
</dbReference>
<dbReference type="SMART" id="SM00895">
    <property type="entry name" value="FCD"/>
    <property type="match status" value="1"/>
</dbReference>
<keyword evidence="2 5" id="KW-0238">DNA-binding</keyword>
<dbReference type="PROSITE" id="PS50949">
    <property type="entry name" value="HTH_GNTR"/>
    <property type="match status" value="1"/>
</dbReference>
<dbReference type="InterPro" id="IPR036388">
    <property type="entry name" value="WH-like_DNA-bd_sf"/>
</dbReference>
<name>A0A1M5URY4_9RHOB</name>
<dbReference type="CDD" id="cd07377">
    <property type="entry name" value="WHTH_GntR"/>
    <property type="match status" value="1"/>
</dbReference>
<protein>
    <submittedName>
        <fullName evidence="5">DNA-binding transcriptional regulator, FadR family</fullName>
    </submittedName>
</protein>
<dbReference type="GO" id="GO:0003677">
    <property type="term" value="F:DNA binding"/>
    <property type="evidence" value="ECO:0007669"/>
    <property type="project" value="UniProtKB-KW"/>
</dbReference>
<dbReference type="Gene3D" id="1.20.120.530">
    <property type="entry name" value="GntR ligand-binding domain-like"/>
    <property type="match status" value="1"/>
</dbReference>
<dbReference type="SUPFAM" id="SSF46785">
    <property type="entry name" value="Winged helix' DNA-binding domain"/>
    <property type="match status" value="1"/>
</dbReference>
<accession>A0A1M5URY4</accession>
<dbReference type="InterPro" id="IPR011711">
    <property type="entry name" value="GntR_C"/>
</dbReference>
<dbReference type="GO" id="GO:0003700">
    <property type="term" value="F:DNA-binding transcription factor activity"/>
    <property type="evidence" value="ECO:0007669"/>
    <property type="project" value="InterPro"/>
</dbReference>
<dbReference type="PANTHER" id="PTHR43537">
    <property type="entry name" value="TRANSCRIPTIONAL REGULATOR, GNTR FAMILY"/>
    <property type="match status" value="1"/>
</dbReference>
<keyword evidence="1" id="KW-0805">Transcription regulation</keyword>
<keyword evidence="3" id="KW-0804">Transcription</keyword>
<organism evidence="5 6">
    <name type="scientific">Cognatishimia maritima</name>
    <dbReference type="NCBI Taxonomy" id="870908"/>
    <lineage>
        <taxon>Bacteria</taxon>
        <taxon>Pseudomonadati</taxon>
        <taxon>Pseudomonadota</taxon>
        <taxon>Alphaproteobacteria</taxon>
        <taxon>Rhodobacterales</taxon>
        <taxon>Paracoccaceae</taxon>
        <taxon>Cognatishimia</taxon>
    </lineage>
</organism>
<dbReference type="InterPro" id="IPR036390">
    <property type="entry name" value="WH_DNA-bd_sf"/>
</dbReference>
<dbReference type="AlphaFoldDB" id="A0A1M5URY4"/>
<dbReference type="Pfam" id="PF00392">
    <property type="entry name" value="GntR"/>
    <property type="match status" value="1"/>
</dbReference>
<dbReference type="PANTHER" id="PTHR43537:SF44">
    <property type="entry name" value="GNTR FAMILY REGULATORY PROTEIN"/>
    <property type="match status" value="1"/>
</dbReference>
<gene>
    <name evidence="5" type="ORF">SAMN04488044_2936</name>
</gene>
<evidence type="ECO:0000259" key="4">
    <source>
        <dbReference type="PROSITE" id="PS50949"/>
    </source>
</evidence>
<evidence type="ECO:0000256" key="3">
    <source>
        <dbReference type="ARBA" id="ARBA00023163"/>
    </source>
</evidence>
<dbReference type="EMBL" id="FQWM01000007">
    <property type="protein sequence ID" value="SHH65686.1"/>
    <property type="molecule type" value="Genomic_DNA"/>
</dbReference>
<evidence type="ECO:0000313" key="5">
    <source>
        <dbReference type="EMBL" id="SHH65686.1"/>
    </source>
</evidence>
<dbReference type="Gene3D" id="1.10.10.10">
    <property type="entry name" value="Winged helix-like DNA-binding domain superfamily/Winged helix DNA-binding domain"/>
    <property type="match status" value="1"/>
</dbReference>
<keyword evidence="6" id="KW-1185">Reference proteome</keyword>
<dbReference type="InterPro" id="IPR000524">
    <property type="entry name" value="Tscrpt_reg_HTH_GntR"/>
</dbReference>
<evidence type="ECO:0000256" key="1">
    <source>
        <dbReference type="ARBA" id="ARBA00023015"/>
    </source>
</evidence>
<reference evidence="6" key="1">
    <citation type="submission" date="2016-11" db="EMBL/GenBank/DDBJ databases">
        <authorList>
            <person name="Varghese N."/>
            <person name="Submissions S."/>
        </authorList>
    </citation>
    <scope>NUCLEOTIDE SEQUENCE [LARGE SCALE GENOMIC DNA]</scope>
    <source>
        <strain evidence="6">DSM 28223</strain>
    </source>
</reference>
<dbReference type="SUPFAM" id="SSF48008">
    <property type="entry name" value="GntR ligand-binding domain-like"/>
    <property type="match status" value="1"/>
</dbReference>